<proteinExistence type="predicted"/>
<organism evidence="1 2">
    <name type="scientific">Calothrix parasitica NIES-267</name>
    <dbReference type="NCBI Taxonomy" id="1973488"/>
    <lineage>
        <taxon>Bacteria</taxon>
        <taxon>Bacillati</taxon>
        <taxon>Cyanobacteriota</taxon>
        <taxon>Cyanophyceae</taxon>
        <taxon>Nostocales</taxon>
        <taxon>Calotrichaceae</taxon>
        <taxon>Calothrix</taxon>
    </lineage>
</organism>
<name>A0A1Z4LS55_9CYAN</name>
<dbReference type="Proteomes" id="UP000218418">
    <property type="component" value="Chromosome"/>
</dbReference>
<evidence type="ECO:0000313" key="2">
    <source>
        <dbReference type="Proteomes" id="UP000218418"/>
    </source>
</evidence>
<dbReference type="EMBL" id="AP018227">
    <property type="protein sequence ID" value="BAY84076.1"/>
    <property type="molecule type" value="Genomic_DNA"/>
</dbReference>
<reference evidence="1 2" key="1">
    <citation type="submission" date="2017-06" db="EMBL/GenBank/DDBJ databases">
        <title>Genome sequencing of cyanobaciteial culture collection at National Institute for Environmental Studies (NIES).</title>
        <authorList>
            <person name="Hirose Y."/>
            <person name="Shimura Y."/>
            <person name="Fujisawa T."/>
            <person name="Nakamura Y."/>
            <person name="Kawachi M."/>
        </authorList>
    </citation>
    <scope>NUCLEOTIDE SEQUENCE [LARGE SCALE GENOMIC DNA]</scope>
    <source>
        <strain evidence="1 2">NIES-267</strain>
    </source>
</reference>
<evidence type="ECO:0000313" key="1">
    <source>
        <dbReference type="EMBL" id="BAY84076.1"/>
    </source>
</evidence>
<protein>
    <submittedName>
        <fullName evidence="1">Uncharacterized protein</fullName>
    </submittedName>
</protein>
<gene>
    <name evidence="1" type="ORF">NIES267_35720</name>
</gene>
<sequence length="47" mass="5677">MYRKAIEKKSDIILRNAIDDWKNAIEKLNNYSYAKKRDAEYEKNTKP</sequence>
<keyword evidence="2" id="KW-1185">Reference proteome</keyword>
<dbReference type="AlphaFoldDB" id="A0A1Z4LS55"/>
<accession>A0A1Z4LS55</accession>